<evidence type="ECO:0000259" key="1">
    <source>
        <dbReference type="PROSITE" id="PS51184"/>
    </source>
</evidence>
<dbReference type="RefSeq" id="XP_013275246.1">
    <property type="nucleotide sequence ID" value="XM_013419792.1"/>
</dbReference>
<dbReference type="AlphaFoldDB" id="A0A0D2JFP4"/>
<dbReference type="Proteomes" id="UP000053617">
    <property type="component" value="Unassembled WGS sequence"/>
</dbReference>
<dbReference type="Gene3D" id="2.60.120.650">
    <property type="entry name" value="Cupin"/>
    <property type="match status" value="1"/>
</dbReference>
<evidence type="ECO:0000313" key="2">
    <source>
        <dbReference type="EMBL" id="KIX08110.1"/>
    </source>
</evidence>
<gene>
    <name evidence="2" type="ORF">Z518_02766</name>
</gene>
<organism evidence="2 3">
    <name type="scientific">Rhinocladiella mackenziei CBS 650.93</name>
    <dbReference type="NCBI Taxonomy" id="1442369"/>
    <lineage>
        <taxon>Eukaryota</taxon>
        <taxon>Fungi</taxon>
        <taxon>Dikarya</taxon>
        <taxon>Ascomycota</taxon>
        <taxon>Pezizomycotina</taxon>
        <taxon>Eurotiomycetes</taxon>
        <taxon>Chaetothyriomycetidae</taxon>
        <taxon>Chaetothyriales</taxon>
        <taxon>Herpotrichiellaceae</taxon>
        <taxon>Rhinocladiella</taxon>
    </lineage>
</organism>
<dbReference type="OrthoDB" id="263283at2759"/>
<dbReference type="PANTHER" id="PTHR12461:SF105">
    <property type="entry name" value="HYPOXIA-INDUCIBLE FACTOR 1-ALPHA INHIBITOR"/>
    <property type="match status" value="1"/>
</dbReference>
<dbReference type="PANTHER" id="PTHR12461">
    <property type="entry name" value="HYPOXIA-INDUCIBLE FACTOR 1 ALPHA INHIBITOR-RELATED"/>
    <property type="match status" value="1"/>
</dbReference>
<accession>A0A0D2JFP4</accession>
<protein>
    <recommendedName>
        <fullName evidence="1">JmjC domain-containing protein</fullName>
    </recommendedName>
</protein>
<reference evidence="2 3" key="1">
    <citation type="submission" date="2015-01" db="EMBL/GenBank/DDBJ databases">
        <title>The Genome Sequence of Rhinocladiella mackenzie CBS 650.93.</title>
        <authorList>
            <consortium name="The Broad Institute Genomics Platform"/>
            <person name="Cuomo C."/>
            <person name="de Hoog S."/>
            <person name="Gorbushina A."/>
            <person name="Stielow B."/>
            <person name="Teixiera M."/>
            <person name="Abouelleil A."/>
            <person name="Chapman S.B."/>
            <person name="Priest M."/>
            <person name="Young S.K."/>
            <person name="Wortman J."/>
            <person name="Nusbaum C."/>
            <person name="Birren B."/>
        </authorList>
    </citation>
    <scope>NUCLEOTIDE SEQUENCE [LARGE SCALE GENOMIC DNA]</scope>
    <source>
        <strain evidence="2 3">CBS 650.93</strain>
    </source>
</reference>
<feature type="domain" description="JmjC" evidence="1">
    <location>
        <begin position="176"/>
        <end position="345"/>
    </location>
</feature>
<keyword evidence="3" id="KW-1185">Reference proteome</keyword>
<dbReference type="InterPro" id="IPR041667">
    <property type="entry name" value="Cupin_8"/>
</dbReference>
<dbReference type="InterPro" id="IPR003347">
    <property type="entry name" value="JmjC_dom"/>
</dbReference>
<dbReference type="VEuPathDB" id="FungiDB:Z518_02766"/>
<dbReference type="SUPFAM" id="SSF51197">
    <property type="entry name" value="Clavaminate synthase-like"/>
    <property type="match status" value="1"/>
</dbReference>
<dbReference type="GeneID" id="25290837"/>
<proteinExistence type="predicted"/>
<dbReference type="EMBL" id="KN847476">
    <property type="protein sequence ID" value="KIX08110.1"/>
    <property type="molecule type" value="Genomic_DNA"/>
</dbReference>
<dbReference type="PROSITE" id="PS51184">
    <property type="entry name" value="JMJC"/>
    <property type="match status" value="1"/>
</dbReference>
<evidence type="ECO:0000313" key="3">
    <source>
        <dbReference type="Proteomes" id="UP000053617"/>
    </source>
</evidence>
<sequence length="345" mass="37969">MQCLAQRAKSTTALHKVFNTSIISLLSRYQARHFSVSYTNKSLKPIPFLPSWDANIFAEKACNPGLPYRLPRSKAHIPPACDKWFTHDNDAGFVILDEGIDDHDKVHIPESSELRSSFWTEHGSTIVPLELTTSKSSADAVNATKDKHGEEFHRAEAPLSLLLAYLSSKSPSPPVSIYLAQCDLSTLPASLQRDIPLPSLLDPTSTSGVIKGDIYASSLWLGRAPTYTPLHRDPNPNFFMQLAGRKRIRLLPPAVGDAVFADVQRQLGASDSPTLRGEEMMVGPQREALDDAVWGTGTQYAEMLDTYGAETVLGLGDALFVPRGWWHSVKGVGDGVTASVNWWFR</sequence>
<dbReference type="Pfam" id="PF13621">
    <property type="entry name" value="Cupin_8"/>
    <property type="match status" value="1"/>
</dbReference>
<name>A0A0D2JFP4_9EURO</name>
<dbReference type="HOGENOM" id="CLU_054409_0_0_1"/>